<protein>
    <submittedName>
        <fullName evidence="2">Transmembrane anchor protein</fullName>
    </submittedName>
</protein>
<keyword evidence="1 2" id="KW-0812">Transmembrane</keyword>
<dbReference type="KEGG" id="nik:F5I99_05625"/>
<dbReference type="EMBL" id="CP044222">
    <property type="protein sequence ID" value="QEW06013.1"/>
    <property type="molecule type" value="Genomic_DNA"/>
</dbReference>
<dbReference type="Proteomes" id="UP000325606">
    <property type="component" value="Chromosome"/>
</dbReference>
<dbReference type="RefSeq" id="WP_151054049.1">
    <property type="nucleotide sequence ID" value="NZ_CP044222.1"/>
</dbReference>
<keyword evidence="1" id="KW-0472">Membrane</keyword>
<accession>A0A5J6LBV5</accession>
<feature type="transmembrane region" description="Helical" evidence="1">
    <location>
        <begin position="18"/>
        <end position="38"/>
    </location>
</feature>
<organism evidence="2 3">
    <name type="scientific">Nitrincola iocasae</name>
    <dbReference type="NCBI Taxonomy" id="2614693"/>
    <lineage>
        <taxon>Bacteria</taxon>
        <taxon>Pseudomonadati</taxon>
        <taxon>Pseudomonadota</taxon>
        <taxon>Gammaproteobacteria</taxon>
        <taxon>Oceanospirillales</taxon>
        <taxon>Oceanospirillaceae</taxon>
        <taxon>Nitrincola</taxon>
    </lineage>
</organism>
<evidence type="ECO:0000256" key="1">
    <source>
        <dbReference type="SAM" id="Phobius"/>
    </source>
</evidence>
<evidence type="ECO:0000313" key="2">
    <source>
        <dbReference type="EMBL" id="QEW06013.1"/>
    </source>
</evidence>
<proteinExistence type="predicted"/>
<name>A0A5J6LBV5_9GAMM</name>
<sequence length="240" mass="26312">MYNTDIPSRAELPTTQQLIRSTFIALITALVILVTVILPSEYAVDPTGVGRWLGLTEMGEIKQQLAAEAEADALYLAQENTGKTTSFDVADAHAELNVVEEVAVEEIVAEPIVTPSVMEYSAENVQSEVIFEEEALVWRDTVEIILTPGQGTEIKLVMAEGSTARFSWEGVEGPLNYDTHGDGGGRSISYEKGRGVQQDEGELTAAFTGNHGWFFRNRTSENVTLILRTAGDYEEVKRVL</sequence>
<evidence type="ECO:0000313" key="3">
    <source>
        <dbReference type="Proteomes" id="UP000325606"/>
    </source>
</evidence>
<keyword evidence="3" id="KW-1185">Reference proteome</keyword>
<keyword evidence="1" id="KW-1133">Transmembrane helix</keyword>
<reference evidence="2 3" key="1">
    <citation type="submission" date="2019-09" db="EMBL/GenBank/DDBJ databases">
        <title>Nitrincola iocasae sp. nov., a bacterium isolated from the sediment collected at a cold seep field in South China Sea.</title>
        <authorList>
            <person name="Zhang H."/>
            <person name="Wang H."/>
            <person name="Li C."/>
        </authorList>
    </citation>
    <scope>NUCLEOTIDE SEQUENCE [LARGE SCALE GENOMIC DNA]</scope>
    <source>
        <strain evidence="2 3">KXZD1103</strain>
    </source>
</reference>
<dbReference type="AlphaFoldDB" id="A0A5J6LBV5"/>
<gene>
    <name evidence="2" type="ORF">F5I99_05625</name>
</gene>